<reference evidence="2 3" key="1">
    <citation type="submission" date="2013-11" db="EMBL/GenBank/DDBJ databases">
        <title>The Damaraland mole rat (Fukomys damarensis) genome and evolution of African mole rats.</title>
        <authorList>
            <person name="Gladyshev V.N."/>
            <person name="Fang X."/>
        </authorList>
    </citation>
    <scope>NUCLEOTIDE SEQUENCE [LARGE SCALE GENOMIC DNA]</scope>
    <source>
        <tissue evidence="2">Liver</tissue>
    </source>
</reference>
<dbReference type="EMBL" id="KN122840">
    <property type="protein sequence ID" value="KFO27923.1"/>
    <property type="molecule type" value="Genomic_DNA"/>
</dbReference>
<evidence type="ECO:0000256" key="1">
    <source>
        <dbReference type="SAM" id="MobiDB-lite"/>
    </source>
</evidence>
<keyword evidence="3" id="KW-1185">Reference proteome</keyword>
<organism evidence="2 3">
    <name type="scientific">Fukomys damarensis</name>
    <name type="common">Damaraland mole rat</name>
    <name type="synonym">Cryptomys damarensis</name>
    <dbReference type="NCBI Taxonomy" id="885580"/>
    <lineage>
        <taxon>Eukaryota</taxon>
        <taxon>Metazoa</taxon>
        <taxon>Chordata</taxon>
        <taxon>Craniata</taxon>
        <taxon>Vertebrata</taxon>
        <taxon>Euteleostomi</taxon>
        <taxon>Mammalia</taxon>
        <taxon>Eutheria</taxon>
        <taxon>Euarchontoglires</taxon>
        <taxon>Glires</taxon>
        <taxon>Rodentia</taxon>
        <taxon>Hystricomorpha</taxon>
        <taxon>Bathyergidae</taxon>
        <taxon>Fukomys</taxon>
    </lineage>
</organism>
<feature type="region of interest" description="Disordered" evidence="1">
    <location>
        <begin position="118"/>
        <end position="148"/>
    </location>
</feature>
<feature type="region of interest" description="Disordered" evidence="1">
    <location>
        <begin position="1"/>
        <end position="60"/>
    </location>
</feature>
<dbReference type="AlphaFoldDB" id="A0A091DBP2"/>
<name>A0A091DBP2_FUKDA</name>
<gene>
    <name evidence="2" type="ORF">H920_10682</name>
</gene>
<feature type="compositionally biased region" description="Polar residues" evidence="1">
    <location>
        <begin position="134"/>
        <end position="148"/>
    </location>
</feature>
<evidence type="ECO:0000313" key="3">
    <source>
        <dbReference type="Proteomes" id="UP000028990"/>
    </source>
</evidence>
<accession>A0A091DBP2</accession>
<protein>
    <submittedName>
        <fullName evidence="2">Uncharacterized protein</fullName>
    </submittedName>
</protein>
<sequence length="201" mass="22506">MRQKTEDADRHRRDSSGEVLEQKQQVKAERDSTLSAPVRNRPFSGSKWPSELSQNSRGTKENGLAPLLEKVLPSQVVGHTLMFCPKCKDNYQIPRVRWLSIWHLVKKKGVQPTWYKSNKVTEESGPPSAVPHGSSHQGTQGHSAGNSLRWQPLDTAGEKACVVAMRESRTVSSEHWCSSHNPSGMGREIRRIQLYSAAAIQ</sequence>
<evidence type="ECO:0000313" key="2">
    <source>
        <dbReference type="EMBL" id="KFO27923.1"/>
    </source>
</evidence>
<dbReference type="Proteomes" id="UP000028990">
    <property type="component" value="Unassembled WGS sequence"/>
</dbReference>
<proteinExistence type="predicted"/>
<feature type="compositionally biased region" description="Basic and acidic residues" evidence="1">
    <location>
        <begin position="1"/>
        <end position="32"/>
    </location>
</feature>